<organism evidence="2 3">
    <name type="scientific">Frankliniella fusca</name>
    <dbReference type="NCBI Taxonomy" id="407009"/>
    <lineage>
        <taxon>Eukaryota</taxon>
        <taxon>Metazoa</taxon>
        <taxon>Ecdysozoa</taxon>
        <taxon>Arthropoda</taxon>
        <taxon>Hexapoda</taxon>
        <taxon>Insecta</taxon>
        <taxon>Pterygota</taxon>
        <taxon>Neoptera</taxon>
        <taxon>Paraneoptera</taxon>
        <taxon>Thysanoptera</taxon>
        <taxon>Terebrantia</taxon>
        <taxon>Thripoidea</taxon>
        <taxon>Thripidae</taxon>
        <taxon>Frankliniella</taxon>
    </lineage>
</organism>
<dbReference type="EMBL" id="JAHWGI010001161">
    <property type="protein sequence ID" value="KAK3924099.1"/>
    <property type="molecule type" value="Genomic_DNA"/>
</dbReference>
<dbReference type="Proteomes" id="UP001219518">
    <property type="component" value="Unassembled WGS sequence"/>
</dbReference>
<evidence type="ECO:0000313" key="2">
    <source>
        <dbReference type="EMBL" id="KAK3924099.1"/>
    </source>
</evidence>
<dbReference type="AlphaFoldDB" id="A0AAE1HMK0"/>
<evidence type="ECO:0000313" key="3">
    <source>
        <dbReference type="Proteomes" id="UP001219518"/>
    </source>
</evidence>
<accession>A0AAE1HMK0</accession>
<proteinExistence type="predicted"/>
<feature type="compositionally biased region" description="Basic and acidic residues" evidence="1">
    <location>
        <begin position="21"/>
        <end position="33"/>
    </location>
</feature>
<name>A0AAE1HMK0_9NEOP</name>
<protein>
    <submittedName>
        <fullName evidence="2">Semenogelin-2</fullName>
    </submittedName>
</protein>
<comment type="caution">
    <text evidence="2">The sequence shown here is derived from an EMBL/GenBank/DDBJ whole genome shotgun (WGS) entry which is preliminary data.</text>
</comment>
<feature type="region of interest" description="Disordered" evidence="1">
    <location>
        <begin position="1"/>
        <end position="34"/>
    </location>
</feature>
<gene>
    <name evidence="2" type="ORF">KUF71_002429</name>
</gene>
<reference evidence="2" key="1">
    <citation type="submission" date="2021-07" db="EMBL/GenBank/DDBJ databases">
        <authorList>
            <person name="Catto M.A."/>
            <person name="Jacobson A."/>
            <person name="Kennedy G."/>
            <person name="Labadie P."/>
            <person name="Hunt B.G."/>
            <person name="Srinivasan R."/>
        </authorList>
    </citation>
    <scope>NUCLEOTIDE SEQUENCE</scope>
    <source>
        <strain evidence="2">PL_HMW_Pooled</strain>
        <tissue evidence="2">Head</tissue>
    </source>
</reference>
<reference evidence="2" key="2">
    <citation type="journal article" date="2023" name="BMC Genomics">
        <title>Pest status, molecular evolution, and epigenetic factors derived from the genome assembly of Frankliniella fusca, a thysanopteran phytovirus vector.</title>
        <authorList>
            <person name="Catto M.A."/>
            <person name="Labadie P.E."/>
            <person name="Jacobson A.L."/>
            <person name="Kennedy G.G."/>
            <person name="Srinivasan R."/>
            <person name="Hunt B.G."/>
        </authorList>
    </citation>
    <scope>NUCLEOTIDE SEQUENCE</scope>
    <source>
        <strain evidence="2">PL_HMW_Pooled</strain>
    </source>
</reference>
<evidence type="ECO:0000256" key="1">
    <source>
        <dbReference type="SAM" id="MobiDB-lite"/>
    </source>
</evidence>
<sequence length="152" mass="16810">MSYQAEMAEVHRSSQNPNQDRTPDPSGRADRRNARLRLRSKVVGGRCTGKTNVKHVTCAHVMTSLGELCVVILKIIILVLKVEAMNHMLEGRGALLIHNAEDQSGEVNSKEHADPIQETNLKVKKSPKIILHSPCHAITSVSTFTIRNKKTA</sequence>
<keyword evidence="3" id="KW-1185">Reference proteome</keyword>